<dbReference type="Pfam" id="PF00069">
    <property type="entry name" value="Pkinase"/>
    <property type="match status" value="1"/>
</dbReference>
<feature type="compositionally biased region" description="Polar residues" evidence="10">
    <location>
        <begin position="580"/>
        <end position="596"/>
    </location>
</feature>
<dbReference type="Proteomes" id="UP000193560">
    <property type="component" value="Unassembled WGS sequence"/>
</dbReference>
<keyword evidence="3 7" id="KW-0547">Nucleotide-binding</keyword>
<keyword evidence="13" id="KW-1185">Reference proteome</keyword>
<dbReference type="InterPro" id="IPR030616">
    <property type="entry name" value="Aur-like"/>
</dbReference>
<accession>A0A1X2IES7</accession>
<evidence type="ECO:0000256" key="9">
    <source>
        <dbReference type="PROSITE-ProRule" id="PRU10141"/>
    </source>
</evidence>
<organism evidence="12 13">
    <name type="scientific">Absidia repens</name>
    <dbReference type="NCBI Taxonomy" id="90262"/>
    <lineage>
        <taxon>Eukaryota</taxon>
        <taxon>Fungi</taxon>
        <taxon>Fungi incertae sedis</taxon>
        <taxon>Mucoromycota</taxon>
        <taxon>Mucoromycotina</taxon>
        <taxon>Mucoromycetes</taxon>
        <taxon>Mucorales</taxon>
        <taxon>Cunninghamellaceae</taxon>
        <taxon>Absidia</taxon>
    </lineage>
</organism>
<dbReference type="PROSITE" id="PS00108">
    <property type="entry name" value="PROTEIN_KINASE_ST"/>
    <property type="match status" value="1"/>
</dbReference>
<keyword evidence="5 7" id="KW-0067">ATP-binding</keyword>
<feature type="region of interest" description="Disordered" evidence="10">
    <location>
        <begin position="541"/>
        <end position="601"/>
    </location>
</feature>
<feature type="compositionally biased region" description="Low complexity" evidence="10">
    <location>
        <begin position="73"/>
        <end position="88"/>
    </location>
</feature>
<feature type="compositionally biased region" description="Low complexity" evidence="10">
    <location>
        <begin position="97"/>
        <end position="114"/>
    </location>
</feature>
<evidence type="ECO:0000256" key="1">
    <source>
        <dbReference type="ARBA" id="ARBA00022527"/>
    </source>
</evidence>
<feature type="binding site" evidence="7 9">
    <location>
        <position position="224"/>
    </location>
    <ligand>
        <name>ATP</name>
        <dbReference type="ChEBI" id="CHEBI:30616"/>
    </ligand>
</feature>
<evidence type="ECO:0000259" key="11">
    <source>
        <dbReference type="PROSITE" id="PS50011"/>
    </source>
</evidence>
<name>A0A1X2IES7_9FUNG</name>
<dbReference type="GO" id="GO:0005524">
    <property type="term" value="F:ATP binding"/>
    <property type="evidence" value="ECO:0007669"/>
    <property type="project" value="UniProtKB-UniRule"/>
</dbReference>
<dbReference type="InterPro" id="IPR017441">
    <property type="entry name" value="Protein_kinase_ATP_BS"/>
</dbReference>
<evidence type="ECO:0000256" key="10">
    <source>
        <dbReference type="SAM" id="MobiDB-lite"/>
    </source>
</evidence>
<proteinExistence type="predicted"/>
<dbReference type="OrthoDB" id="1738954at2759"/>
<dbReference type="PANTHER" id="PTHR24350">
    <property type="entry name" value="SERINE/THREONINE-PROTEIN KINASE IAL-RELATED"/>
    <property type="match status" value="1"/>
</dbReference>
<evidence type="ECO:0000313" key="13">
    <source>
        <dbReference type="Proteomes" id="UP000193560"/>
    </source>
</evidence>
<reference evidence="12 13" key="1">
    <citation type="submission" date="2016-07" db="EMBL/GenBank/DDBJ databases">
        <title>Pervasive Adenine N6-methylation of Active Genes in Fungi.</title>
        <authorList>
            <consortium name="DOE Joint Genome Institute"/>
            <person name="Mondo S.J."/>
            <person name="Dannebaum R.O."/>
            <person name="Kuo R.C."/>
            <person name="Labutti K."/>
            <person name="Haridas S."/>
            <person name="Kuo A."/>
            <person name="Salamov A."/>
            <person name="Ahrendt S.R."/>
            <person name="Lipzen A."/>
            <person name="Sullivan W."/>
            <person name="Andreopoulos W.B."/>
            <person name="Clum A."/>
            <person name="Lindquist E."/>
            <person name="Daum C."/>
            <person name="Ramamoorthy G.K."/>
            <person name="Gryganskyi A."/>
            <person name="Culley D."/>
            <person name="Magnuson J.K."/>
            <person name="James T.Y."/>
            <person name="O'Malley M.A."/>
            <person name="Stajich J.E."/>
            <person name="Spatafora J.W."/>
            <person name="Visel A."/>
            <person name="Grigoriev I.V."/>
        </authorList>
    </citation>
    <scope>NUCLEOTIDE SEQUENCE [LARGE SCALE GENOMIC DNA]</scope>
    <source>
        <strain evidence="12 13">NRRL 1336</strain>
    </source>
</reference>
<evidence type="ECO:0000256" key="2">
    <source>
        <dbReference type="ARBA" id="ARBA00022679"/>
    </source>
</evidence>
<dbReference type="EMBL" id="MCGE01000013">
    <property type="protein sequence ID" value="ORZ15159.1"/>
    <property type="molecule type" value="Genomic_DNA"/>
</dbReference>
<dbReference type="STRING" id="90262.A0A1X2IES7"/>
<keyword evidence="1" id="KW-0723">Serine/threonine-protein kinase</keyword>
<keyword evidence="4 12" id="KW-0418">Kinase</keyword>
<feature type="binding site" evidence="7">
    <location>
        <begin position="340"/>
        <end position="341"/>
    </location>
    <ligand>
        <name>ATP</name>
        <dbReference type="ChEBI" id="CHEBI:30616"/>
    </ligand>
</feature>
<evidence type="ECO:0000256" key="6">
    <source>
        <dbReference type="PIRSR" id="PIRSR630616-1"/>
    </source>
</evidence>
<dbReference type="Gene3D" id="1.10.510.10">
    <property type="entry name" value="Transferase(Phosphotransferase) domain 1"/>
    <property type="match status" value="1"/>
</dbReference>
<feature type="region of interest" description="Disordered" evidence="10">
    <location>
        <begin position="661"/>
        <end position="681"/>
    </location>
</feature>
<feature type="compositionally biased region" description="Low complexity" evidence="10">
    <location>
        <begin position="138"/>
        <end position="155"/>
    </location>
</feature>
<feature type="cross-link" description="Glycyl lysine isopeptide (Lys-Gly) (interchain with G-Cter in SUMO2)" evidence="8">
    <location>
        <position position="338"/>
    </location>
</feature>
<evidence type="ECO:0000256" key="5">
    <source>
        <dbReference type="ARBA" id="ARBA00022840"/>
    </source>
</evidence>
<dbReference type="GO" id="GO:0004674">
    <property type="term" value="F:protein serine/threonine kinase activity"/>
    <property type="evidence" value="ECO:0007669"/>
    <property type="project" value="UniProtKB-KW"/>
</dbReference>
<dbReference type="PROSITE" id="PS00107">
    <property type="entry name" value="PROTEIN_KINASE_ATP"/>
    <property type="match status" value="1"/>
</dbReference>
<evidence type="ECO:0000256" key="7">
    <source>
        <dbReference type="PIRSR" id="PIRSR630616-2"/>
    </source>
</evidence>
<dbReference type="SUPFAM" id="SSF56112">
    <property type="entry name" value="Protein kinase-like (PK-like)"/>
    <property type="match status" value="1"/>
</dbReference>
<dbReference type="InterPro" id="IPR000719">
    <property type="entry name" value="Prot_kinase_dom"/>
</dbReference>
<dbReference type="InterPro" id="IPR008271">
    <property type="entry name" value="Ser/Thr_kinase_AS"/>
</dbReference>
<feature type="compositionally biased region" description="Pro residues" evidence="10">
    <location>
        <begin position="115"/>
        <end position="124"/>
    </location>
</feature>
<feature type="active site" description="Proton acceptor" evidence="6">
    <location>
        <position position="336"/>
    </location>
</feature>
<evidence type="ECO:0000256" key="3">
    <source>
        <dbReference type="ARBA" id="ARBA00022741"/>
    </source>
</evidence>
<evidence type="ECO:0000256" key="8">
    <source>
        <dbReference type="PIRSR" id="PIRSR630616-3"/>
    </source>
</evidence>
<gene>
    <name evidence="12" type="ORF">BCR42DRAFT_416527</name>
</gene>
<keyword evidence="2" id="KW-0808">Transferase</keyword>
<feature type="binding site" evidence="7">
    <location>
        <position position="387"/>
    </location>
    <ligand>
        <name>ATP</name>
        <dbReference type="ChEBI" id="CHEBI:30616"/>
    </ligand>
</feature>
<dbReference type="InterPro" id="IPR011009">
    <property type="entry name" value="Kinase-like_dom_sf"/>
</dbReference>
<feature type="compositionally biased region" description="Basic and acidic residues" evidence="10">
    <location>
        <begin position="57"/>
        <end position="70"/>
    </location>
</feature>
<sequence length="720" mass="80735">MLSRLKKIFTSKKEKRQNQVKVKVFNYTSDMRPLDSTQQQQEQQQDQQLPLIPWSKPTKDTSLDLKDKKNSNKKTPPAQQQLQPITAPQQPPPPPITLDLPLAPNEPAPMHSLSPPSPPPPSLPAQPQEPHKQTQISPAQCKQQQIPKQIPTPQQETNQDALEDGKQLQEQATLWIESNMRRKSTLPYYPSLDRYEIIKKLGDGAFSDVYRARDRRTGRNVAIKVAQKYAIDDTMIDMQHLHPNMKKKPRMTERANILKEVQIMRNLHHPNIVQLIQFNESRENYFLVLDLCEGGELFHRIVDLTYFSEDLSRHIIEQLAHAVYHLHEECGVVHRDIKPENILFEPVPIIPSEQRKLHIFDDASKKDEGAFIKDVGGGGIGQIKLADFGLSKVVWDSSAFTPCGTIGYTAPEIVCDQQYSKGVDMWAMGCVLYTMLCGFPPFYDESISALAQKVALGQFAFLSPWWDPISQEAKNLIQGLLCVDPSRRYTVKQVLQHPWITGKQMLGPNPTFSGLARGSVDDSESIRIQAMRNAAASSAINASSSFSPSSTQTSLIGSPIEFGGNNSNNNLDERPAHMMTDSSSRTLSDMGSTGSSTRRKDVFSPGMATLKEIFDITAAVQRMAEENTHRGESISKYDDDHVHQQKQNHTAIKSKQNDITQTAAASHHYQQQRRPKATEKTTKATAAAPAMMTTGFDLNMNNATLLKNRRKQIAAATPVP</sequence>
<feature type="compositionally biased region" description="Low complexity" evidence="10">
    <location>
        <begin position="38"/>
        <end position="48"/>
    </location>
</feature>
<feature type="compositionally biased region" description="Low complexity" evidence="10">
    <location>
        <begin position="541"/>
        <end position="550"/>
    </location>
</feature>
<dbReference type="PROSITE" id="PS50011">
    <property type="entry name" value="PROTEIN_KINASE_DOM"/>
    <property type="match status" value="1"/>
</dbReference>
<dbReference type="AlphaFoldDB" id="A0A1X2IES7"/>
<protein>
    <submittedName>
        <fullName evidence="12">Kinase-like domain-containing protein</fullName>
    </submittedName>
</protein>
<evidence type="ECO:0000313" key="12">
    <source>
        <dbReference type="EMBL" id="ORZ15159.1"/>
    </source>
</evidence>
<feature type="region of interest" description="Disordered" evidence="10">
    <location>
        <begin position="31"/>
        <end position="164"/>
    </location>
</feature>
<dbReference type="SMART" id="SM00220">
    <property type="entry name" value="S_TKc"/>
    <property type="match status" value="1"/>
</dbReference>
<evidence type="ECO:0000256" key="4">
    <source>
        <dbReference type="ARBA" id="ARBA00022777"/>
    </source>
</evidence>
<feature type="domain" description="Protein kinase" evidence="11">
    <location>
        <begin position="195"/>
        <end position="500"/>
    </location>
</feature>
<comment type="caution">
    <text evidence="12">The sequence shown here is derived from an EMBL/GenBank/DDBJ whole genome shotgun (WGS) entry which is preliminary data.</text>
</comment>